<dbReference type="GeneID" id="4838556"/>
<reference evidence="5 6" key="1">
    <citation type="journal article" date="2007" name="Nat. Biotechnol.">
        <title>Genome sequence of the lignocellulose-bioconverting and xylose-fermenting yeast Pichia stipitis.</title>
        <authorList>
            <person name="Jeffries T.W."/>
            <person name="Grigoriev I.V."/>
            <person name="Grimwood J."/>
            <person name="Laplaza J.M."/>
            <person name="Aerts A."/>
            <person name="Salamov A."/>
            <person name="Schmutz J."/>
            <person name="Lindquist E."/>
            <person name="Dehal P."/>
            <person name="Shapiro H."/>
            <person name="Jin Y.S."/>
            <person name="Passoth V."/>
            <person name="Richardson P.M."/>
        </authorList>
    </citation>
    <scope>NUCLEOTIDE SEQUENCE [LARGE SCALE GENOMIC DNA]</scope>
    <source>
        <strain evidence="6">ATCC 58785 / CBS 6054 / NBRC 10063 / NRRL Y-11545</strain>
        <strain evidence="5">CBS 6054</strain>
    </source>
</reference>
<dbReference type="RefSeq" id="XP_001385800.2">
    <property type="nucleotide sequence ID" value="XM_001385763.1"/>
</dbReference>
<dbReference type="KEGG" id="pic:PICST_32752"/>
<dbReference type="EC" id="2.7.7.49" evidence="2 3"/>
<dbReference type="AlphaFoldDB" id="A3GEU1"/>
<evidence type="ECO:0000313" key="5">
    <source>
        <dbReference type="EMBL" id="EAZ63643.2"/>
    </source>
</evidence>
<dbReference type="HOGENOM" id="CLU_573783_0_0_1"/>
<dbReference type="RefSeq" id="XP_001387439.2">
    <property type="nucleotide sequence ID" value="XM_001387402.1"/>
</dbReference>
<keyword evidence="6" id="KW-1185">Reference proteome</keyword>
<dbReference type="EMBL" id="AAVQ01000001">
    <property type="protein sequence ID" value="EAZ63643.2"/>
    <property type="molecule type" value="Genomic_DNA"/>
</dbReference>
<dbReference type="RefSeq" id="XP_001387666.2">
    <property type="nucleotide sequence ID" value="XM_001387629.1"/>
</dbReference>
<dbReference type="Proteomes" id="UP000002258">
    <property type="component" value="Chromosome 1"/>
</dbReference>
<feature type="region of interest" description="Disordered" evidence="1">
    <location>
        <begin position="232"/>
        <end position="254"/>
    </location>
</feature>
<dbReference type="KEGG" id="pic:PICST_31695"/>
<gene>
    <name evidence="5" type="primary">POL5.8</name>
    <name evidence="4" type="synonym">POL5.5</name>
    <name evidence="3" type="synonym">POL5.6</name>
    <name evidence="2" type="synonym">POL5.7</name>
    <name evidence="5" type="ORF">PICST_28003</name>
    <name evidence="4" type="ORF">PICST_28392</name>
    <name evidence="2" type="ORF">PICST_31695</name>
    <name evidence="3" type="ORF">PICST_32752</name>
</gene>
<evidence type="ECO:0000313" key="4">
    <source>
        <dbReference type="EMBL" id="EAZ63416.2"/>
    </source>
</evidence>
<dbReference type="RefSeq" id="XP_001384578.2">
    <property type="nucleotide sequence ID" value="XM_001384541.1"/>
</dbReference>
<dbReference type="GeneID" id="4840015"/>
<dbReference type="InParanoid" id="A3GEU1"/>
<evidence type="ECO:0000256" key="1">
    <source>
        <dbReference type="SAM" id="MobiDB-lite"/>
    </source>
</evidence>
<dbReference type="eggNOG" id="KOG0017">
    <property type="taxonomic scope" value="Eukaryota"/>
</dbReference>
<feature type="compositionally biased region" description="Low complexity" evidence="1">
    <location>
        <begin position="357"/>
        <end position="369"/>
    </location>
</feature>
<dbReference type="Proteomes" id="UP000002258">
    <property type="component" value="Chromosome 6"/>
</dbReference>
<feature type="region of interest" description="Disordered" evidence="1">
    <location>
        <begin position="282"/>
        <end position="325"/>
    </location>
</feature>
<dbReference type="GO" id="GO:0003964">
    <property type="term" value="F:RNA-directed DNA polymerase activity"/>
    <property type="evidence" value="ECO:0007669"/>
    <property type="project" value="UniProtKB-KW"/>
</dbReference>
<dbReference type="EMBL" id="AAVQ01000001">
    <property type="protein sequence ID" value="EAZ63416.2"/>
    <property type="molecule type" value="Genomic_DNA"/>
</dbReference>
<dbReference type="Proteomes" id="UP000002258">
    <property type="component" value="Chromosome 4"/>
</dbReference>
<organism evidence="5 6">
    <name type="scientific">Scheffersomyces stipitis (strain ATCC 58785 / CBS 6054 / NBRC 10063 / NRRL Y-11545)</name>
    <name type="common">Yeast</name>
    <name type="synonym">Pichia stipitis</name>
    <dbReference type="NCBI Taxonomy" id="322104"/>
    <lineage>
        <taxon>Eukaryota</taxon>
        <taxon>Fungi</taxon>
        <taxon>Dikarya</taxon>
        <taxon>Ascomycota</taxon>
        <taxon>Saccharomycotina</taxon>
        <taxon>Pichiomycetes</taxon>
        <taxon>Debaryomycetaceae</taxon>
        <taxon>Scheffersomyces</taxon>
    </lineage>
</organism>
<accession>A3LUA2</accession>
<keyword evidence="5" id="KW-0808">Transferase</keyword>
<keyword evidence="5" id="KW-0548">Nucleotidyltransferase</keyword>
<dbReference type="EMBL" id="CP000500">
    <property type="protein sequence ID" value="ABN67771.2"/>
    <property type="molecule type" value="Genomic_DNA"/>
</dbReference>
<protein>
    <submittedName>
        <fullName evidence="2">Putative RNA polymerase</fullName>
    </submittedName>
    <submittedName>
        <fullName evidence="3 5">Putative RNA-directed DNA polymerase</fullName>
        <ecNumber evidence="2 3">2.7.7.49</ecNumber>
    </submittedName>
</protein>
<dbReference type="OrthoDB" id="4026574at2759"/>
<dbReference type="GeneID" id="4851169"/>
<keyword evidence="5" id="KW-0695">RNA-directed DNA polymerase</keyword>
<proteinExistence type="predicted"/>
<dbReference type="KEGG" id="pic:PICST_28003"/>
<evidence type="ECO:0000313" key="2">
    <source>
        <dbReference type="EMBL" id="ABN66549.2"/>
    </source>
</evidence>
<dbReference type="GeneID" id="4850790"/>
<dbReference type="EMBL" id="CP000498">
    <property type="protein sequence ID" value="ABN66549.2"/>
    <property type="molecule type" value="Genomic_DNA"/>
</dbReference>
<name>A3GEU1_PICST</name>
<feature type="region of interest" description="Disordered" evidence="1">
    <location>
        <begin position="348"/>
        <end position="410"/>
    </location>
</feature>
<dbReference type="KEGG" id="pic:PICST_28392"/>
<feature type="compositionally biased region" description="Polar residues" evidence="1">
    <location>
        <begin position="384"/>
        <end position="399"/>
    </location>
</feature>
<dbReference type="STRING" id="322104.A3GEU1"/>
<accession>A3GEU1</accession>
<evidence type="ECO:0000313" key="6">
    <source>
        <dbReference type="Proteomes" id="UP000002258"/>
    </source>
</evidence>
<sequence length="476" mass="53738">MYNHMALTNLLNLEVQGHITVDDTESILSSDNHHTIITLNAPSCADLNVFPDRHDEVLTLFKEIVEYSAFVKNNTPRKSLQYRTPAAVFFNYKDAYHRPIVPFGMDVVIKASSKEEYEKYGRPLLKTEPHAFFGSIVGFATDNYSYRILVQAEHFPIITNCNAKLLNSRQFIENYFQSLDLLQRDSAQYNATVLDALEDKLADHIDIADKEVIFDATLLKNGDTSVQTANIGDTNLSTPSPQNPEALSNTPSSQMTIESLSTRHPEVATQHKRRIEELTSDTLPFPTDQEGNSVDGKHIKRSPRLGGVKTTPLSATRTIRDHKTKSKIVDNNRDYAADPIKTAIEETRTKMSEDHNLNSTTTNSEELTSQLASQEDRISGELSGETNVDLSTTPAQNTRSHTKSRLDKQIESSKNWSNLDTRKTQSWNKVPPEIHGKGKIRCTKLTNSKNDHLRNNKKKEEDTRFRFQSTTDKCIA</sequence>
<evidence type="ECO:0000313" key="3">
    <source>
        <dbReference type="EMBL" id="ABN67771.2"/>
    </source>
</evidence>